<proteinExistence type="predicted"/>
<dbReference type="InterPro" id="IPR003399">
    <property type="entry name" value="Mce/MlaD"/>
</dbReference>
<keyword evidence="5" id="KW-1185">Reference proteome</keyword>
<keyword evidence="2" id="KW-0472">Membrane</keyword>
<evidence type="ECO:0000256" key="1">
    <source>
        <dbReference type="SAM" id="MobiDB-lite"/>
    </source>
</evidence>
<name>A0ABY5DVX4_9ACTN</name>
<dbReference type="PANTHER" id="PTHR33371">
    <property type="entry name" value="INTERMEMBRANE PHOSPHOLIPID TRANSPORT SYSTEM BINDING PROTEIN MLAD-RELATED"/>
    <property type="match status" value="1"/>
</dbReference>
<evidence type="ECO:0000313" key="4">
    <source>
        <dbReference type="EMBL" id="UTI66171.1"/>
    </source>
</evidence>
<keyword evidence="2" id="KW-1133">Transmembrane helix</keyword>
<feature type="transmembrane region" description="Helical" evidence="2">
    <location>
        <begin position="12"/>
        <end position="33"/>
    </location>
</feature>
<dbReference type="Pfam" id="PF02470">
    <property type="entry name" value="MlaD"/>
    <property type="match status" value="1"/>
</dbReference>
<reference evidence="4 5" key="1">
    <citation type="submission" date="2022-06" db="EMBL/GenBank/DDBJ databases">
        <title>Paraconexibacter antarcticus.</title>
        <authorList>
            <person name="Kim C.S."/>
        </authorList>
    </citation>
    <scope>NUCLEOTIDE SEQUENCE [LARGE SCALE GENOMIC DNA]</scope>
    <source>
        <strain evidence="4 5">02-257</strain>
    </source>
</reference>
<gene>
    <name evidence="4" type="ORF">NBH00_08185</name>
</gene>
<accession>A0ABY5DVX4</accession>
<evidence type="ECO:0000313" key="5">
    <source>
        <dbReference type="Proteomes" id="UP001056035"/>
    </source>
</evidence>
<protein>
    <recommendedName>
        <fullName evidence="3">Mce/MlaD domain-containing protein</fullName>
    </recommendedName>
</protein>
<dbReference type="PANTHER" id="PTHR33371:SF4">
    <property type="entry name" value="INTERMEMBRANE PHOSPHOLIPID TRANSPORT SYSTEM BINDING PROTEIN MLAD"/>
    <property type="match status" value="1"/>
</dbReference>
<dbReference type="RefSeq" id="WP_254572846.1">
    <property type="nucleotide sequence ID" value="NZ_CP098502.1"/>
</dbReference>
<evidence type="ECO:0000259" key="3">
    <source>
        <dbReference type="Pfam" id="PF02470"/>
    </source>
</evidence>
<organism evidence="4 5">
    <name type="scientific">Paraconexibacter antarcticus</name>
    <dbReference type="NCBI Taxonomy" id="2949664"/>
    <lineage>
        <taxon>Bacteria</taxon>
        <taxon>Bacillati</taxon>
        <taxon>Actinomycetota</taxon>
        <taxon>Thermoleophilia</taxon>
        <taxon>Solirubrobacterales</taxon>
        <taxon>Paraconexibacteraceae</taxon>
        <taxon>Paraconexibacter</taxon>
    </lineage>
</organism>
<feature type="domain" description="Mce/MlaD" evidence="3">
    <location>
        <begin position="40"/>
        <end position="105"/>
    </location>
</feature>
<dbReference type="EMBL" id="CP098502">
    <property type="protein sequence ID" value="UTI66171.1"/>
    <property type="molecule type" value="Genomic_DNA"/>
</dbReference>
<keyword evidence="2" id="KW-0812">Transmembrane</keyword>
<dbReference type="InterPro" id="IPR052336">
    <property type="entry name" value="MlaD_Phospholipid_Transporter"/>
</dbReference>
<evidence type="ECO:0000256" key="2">
    <source>
        <dbReference type="SAM" id="Phobius"/>
    </source>
</evidence>
<sequence>MSRKLSALRWELAGRPWLFIVVAAAIPFTIWAIGTRSEPHHVRVSFAAAVNVVPGLDVQIDGFDVGKISSVKLVGERAEVTLGIKDGRFWPLRRGTTATLRWPTPAGSGTRKVDLSPAASPAPPLPEGGIIAGRDAATPVEIDQVFNTFDMPTRTHLRRGLQHTAKTFGENSATVRKALGSFDEAVGAYRDVSGDLAADRATLRTLVGSTAGVMRRLAPHERAISDLVTVANRTLATFADHSSRLQASITKFPGTLQESRTTLARLDSSVAKVSDLVTDLRPGARTLADFARSAGPTLAALRPTARLGMKVTDQLRTDAPQLTRALAAGQPLMANTRSILTRAEPMLECLRPYTPEAAGVAVLWGSWTKNYNPKLAGGRFHEAQDHYARVLVEGSPTSFHAYPKGTSSQIQEALGKKYAMPRPPGLGVGKPWFLPQCGVTEAGLDPTKDPEHTR</sequence>
<dbReference type="Proteomes" id="UP001056035">
    <property type="component" value="Chromosome"/>
</dbReference>
<feature type="region of interest" description="Disordered" evidence="1">
    <location>
        <begin position="100"/>
        <end position="127"/>
    </location>
</feature>